<proteinExistence type="predicted"/>
<reference evidence="2 3" key="1">
    <citation type="submission" date="2015-09" db="EMBL/GenBank/DDBJ databases">
        <title>Draft genome sequence and assembly of Photorhabdus sp. VMG, a bacterial symbiont associated with Heterorhabditis zealandica.</title>
        <authorList>
            <person name="Naidoo S."/>
            <person name="Featherston J."/>
            <person name="Mothupi B."/>
            <person name="Gray V.M."/>
        </authorList>
    </citation>
    <scope>NUCLEOTIDE SEQUENCE [LARGE SCALE GENOMIC DNA]</scope>
    <source>
        <strain evidence="2 3">VMG</strain>
    </source>
</reference>
<evidence type="ECO:0000313" key="2">
    <source>
        <dbReference type="EMBL" id="KOY61106.1"/>
    </source>
</evidence>
<organism evidence="1 4">
    <name type="scientific">Photorhabdus heterorhabditis</name>
    <dbReference type="NCBI Taxonomy" id="880156"/>
    <lineage>
        <taxon>Bacteria</taxon>
        <taxon>Pseudomonadati</taxon>
        <taxon>Pseudomonadota</taxon>
        <taxon>Gammaproteobacteria</taxon>
        <taxon>Enterobacterales</taxon>
        <taxon>Morganellaceae</taxon>
        <taxon>Photorhabdus</taxon>
    </lineage>
</organism>
<comment type="caution">
    <text evidence="1">The sequence shown here is derived from an EMBL/GenBank/DDBJ whole genome shotgun (WGS) entry which is preliminary data.</text>
</comment>
<dbReference type="EMBL" id="VTUW01000146">
    <property type="protein sequence ID" value="KAA1170960.1"/>
    <property type="molecule type" value="Genomic_DNA"/>
</dbReference>
<evidence type="ECO:0000313" key="3">
    <source>
        <dbReference type="Proteomes" id="UP000037727"/>
    </source>
</evidence>
<gene>
    <name evidence="2" type="ORF">AM629_15555</name>
    <name evidence="1" type="ORF">F0L16_21925</name>
</gene>
<dbReference type="AlphaFoldDB" id="A0A5B0V8P3"/>
<dbReference type="OrthoDB" id="7257056at2"/>
<dbReference type="EMBL" id="LJCS01000050">
    <property type="protein sequence ID" value="KOY61106.1"/>
    <property type="molecule type" value="Genomic_DNA"/>
</dbReference>
<dbReference type="Proteomes" id="UP000322184">
    <property type="component" value="Unassembled WGS sequence"/>
</dbReference>
<protein>
    <submittedName>
        <fullName evidence="1">RES family NAD+ phosphorylase</fullName>
    </submittedName>
</protein>
<keyword evidence="3" id="KW-1185">Reference proteome</keyword>
<name>A0A5B0V8P3_9GAMM</name>
<accession>A0A5B0V8P3</accession>
<evidence type="ECO:0000313" key="4">
    <source>
        <dbReference type="Proteomes" id="UP000322184"/>
    </source>
</evidence>
<dbReference type="RefSeq" id="WP_054480173.1">
    <property type="nucleotide sequence ID" value="NZ_CAWMRL010000050.1"/>
</dbReference>
<reference evidence="1 4" key="2">
    <citation type="submission" date="2019-09" db="EMBL/GenBank/DDBJ databases">
        <title>Whole genome sequence of Photorhabdus heterorhabditis strain ETL (Enterobacteriales: Enterobacteriaceae) a bacterial symbiont of Heterorhabditis zealandica strain ETL (Rhabditida: Heterorhabditidae).</title>
        <authorList>
            <person name="Lulamba T.E."/>
            <person name="Serepa-Dlamini M.H."/>
        </authorList>
    </citation>
    <scope>NUCLEOTIDE SEQUENCE [LARGE SCALE GENOMIC DNA]</scope>
    <source>
        <strain evidence="1 4">ETL</strain>
    </source>
</reference>
<dbReference type="Proteomes" id="UP000037727">
    <property type="component" value="Unassembled WGS sequence"/>
</dbReference>
<evidence type="ECO:0000313" key="1">
    <source>
        <dbReference type="EMBL" id="KAA1170960.1"/>
    </source>
</evidence>
<sequence>MVKRKDQELQKTPELPERLNISNYCVWKAGKRIYRLHHEAFSATQFNPGYGSGRFSPIKATGALYGADKYRQ</sequence>